<keyword evidence="3" id="KW-1185">Reference proteome</keyword>
<dbReference type="Proteomes" id="UP000078343">
    <property type="component" value="Unassembled WGS sequence"/>
</dbReference>
<evidence type="ECO:0000313" key="3">
    <source>
        <dbReference type="Proteomes" id="UP000078343"/>
    </source>
</evidence>
<feature type="transmembrane region" description="Helical" evidence="1">
    <location>
        <begin position="31"/>
        <end position="55"/>
    </location>
</feature>
<accession>A0A179A203</accession>
<gene>
    <name evidence="2" type="ORF">AYL99_01518</name>
</gene>
<protein>
    <submittedName>
        <fullName evidence="2">Uncharacterized protein</fullName>
    </submittedName>
</protein>
<dbReference type="PANTHER" id="PTHR35043:SF7">
    <property type="entry name" value="TRANSCRIPTION FACTOR DOMAIN-CONTAINING PROTEIN"/>
    <property type="match status" value="1"/>
</dbReference>
<name>A0A179A203_9EURO</name>
<feature type="transmembrane region" description="Helical" evidence="1">
    <location>
        <begin position="297"/>
        <end position="319"/>
    </location>
</feature>
<proteinExistence type="predicted"/>
<dbReference type="EMBL" id="LVYI01000001">
    <property type="protein sequence ID" value="OAP65546.1"/>
    <property type="molecule type" value="Genomic_DNA"/>
</dbReference>
<evidence type="ECO:0000313" key="2">
    <source>
        <dbReference type="EMBL" id="OAP65546.1"/>
    </source>
</evidence>
<feature type="transmembrane region" description="Helical" evidence="1">
    <location>
        <begin position="190"/>
        <end position="211"/>
    </location>
</feature>
<evidence type="ECO:0000256" key="1">
    <source>
        <dbReference type="SAM" id="Phobius"/>
    </source>
</evidence>
<comment type="caution">
    <text evidence="2">The sequence shown here is derived from an EMBL/GenBank/DDBJ whole genome shotgun (WGS) entry which is preliminary data.</text>
</comment>
<dbReference type="AlphaFoldDB" id="A0A179A203"/>
<feature type="transmembrane region" description="Helical" evidence="1">
    <location>
        <begin position="326"/>
        <end position="346"/>
    </location>
</feature>
<sequence>MAVTSADDLPTDVHQHVGFVSVGPVRSTIELVWGCVFTIIICTWNIQHLTIASPYKSAWRGMTRKIGWALFTIIAPEYVSIQAINEYVGARIQNREMRDLGLRWWTTKHSFFGNIGGYLLEYQNEGQIIVRFPEIEWLVTEKLLVLPEIAGWEIDGLAREDGFRKAVAVVQLIWFALQCIGRTVEGMESALFEVVTLCFVTCTIVTLIFWWKKPAGVAIRRKISCPSISGEDIDRMLERTHGDRFKLIQELQLRQKDNADDHMNQYWIGIVFFLAGAVGVWHLAAWNYSFPSSVERILWRASSITTVILPIIFFFTIIAEGKFDSLPLWIVVSFLMCTYIVARTYLVVETIISLRSAPSGIYERVRWSEFIPHV</sequence>
<dbReference type="GeneID" id="30005688"/>
<keyword evidence="1" id="KW-0472">Membrane</keyword>
<dbReference type="PANTHER" id="PTHR35043">
    <property type="entry name" value="TRANSCRIPTION FACTOR DOMAIN-CONTAINING PROTEIN"/>
    <property type="match status" value="1"/>
</dbReference>
<organism evidence="2 3">
    <name type="scientific">Fonsecaea erecta</name>
    <dbReference type="NCBI Taxonomy" id="1367422"/>
    <lineage>
        <taxon>Eukaryota</taxon>
        <taxon>Fungi</taxon>
        <taxon>Dikarya</taxon>
        <taxon>Ascomycota</taxon>
        <taxon>Pezizomycotina</taxon>
        <taxon>Eurotiomycetes</taxon>
        <taxon>Chaetothyriomycetidae</taxon>
        <taxon>Chaetothyriales</taxon>
        <taxon>Herpotrichiellaceae</taxon>
        <taxon>Fonsecaea</taxon>
    </lineage>
</organism>
<keyword evidence="1" id="KW-1133">Transmembrane helix</keyword>
<feature type="transmembrane region" description="Helical" evidence="1">
    <location>
        <begin position="266"/>
        <end position="285"/>
    </location>
</feature>
<dbReference type="OrthoDB" id="4155092at2759"/>
<dbReference type="RefSeq" id="XP_018698913.1">
    <property type="nucleotide sequence ID" value="XM_018833034.1"/>
</dbReference>
<reference evidence="2 3" key="1">
    <citation type="submission" date="2016-04" db="EMBL/GenBank/DDBJ databases">
        <title>Draft genome of Fonsecaea erecta CBS 125763.</title>
        <authorList>
            <person name="Weiss V.A."/>
            <person name="Vicente V.A."/>
            <person name="Raittz R.T."/>
            <person name="Moreno L.F."/>
            <person name="De Souza E.M."/>
            <person name="Pedrosa F.O."/>
            <person name="Steffens M.B."/>
            <person name="Faoro H."/>
            <person name="Tadra-Sfeir M.Z."/>
            <person name="Najafzadeh M.J."/>
            <person name="Felipe M.S."/>
            <person name="Teixeira M."/>
            <person name="Sun J."/>
            <person name="Xi L."/>
            <person name="Gomes R."/>
            <person name="De Azevedo C.M."/>
            <person name="Salgado C.G."/>
            <person name="Da Silva M.B."/>
            <person name="Nascimento M.F."/>
            <person name="Queiroz-Telles F."/>
            <person name="Attili D.S."/>
            <person name="Gorbushina A."/>
        </authorList>
    </citation>
    <scope>NUCLEOTIDE SEQUENCE [LARGE SCALE GENOMIC DNA]</scope>
    <source>
        <strain evidence="2 3">CBS 125763</strain>
    </source>
</reference>
<keyword evidence="1" id="KW-0812">Transmembrane</keyword>